<dbReference type="EMBL" id="GL883115">
    <property type="protein sequence ID" value="EGG04999.1"/>
    <property type="molecule type" value="Genomic_DNA"/>
</dbReference>
<feature type="compositionally biased region" description="Polar residues" evidence="1">
    <location>
        <begin position="1"/>
        <end position="11"/>
    </location>
</feature>
<dbReference type="VEuPathDB" id="FungiDB:MELLADRAFT_107991"/>
<accession>F4RRL7</accession>
<keyword evidence="3" id="KW-1185">Reference proteome</keyword>
<name>F4RRL7_MELLP</name>
<dbReference type="GeneID" id="18923340"/>
<dbReference type="InParanoid" id="F4RRL7"/>
<dbReference type="HOGENOM" id="CLU_1928083_0_0_1"/>
<evidence type="ECO:0000313" key="3">
    <source>
        <dbReference type="Proteomes" id="UP000001072"/>
    </source>
</evidence>
<evidence type="ECO:0000313" key="2">
    <source>
        <dbReference type="EMBL" id="EGG04999.1"/>
    </source>
</evidence>
<dbReference type="KEGG" id="mlr:MELLADRAFT_107991"/>
<evidence type="ECO:0000256" key="1">
    <source>
        <dbReference type="SAM" id="MobiDB-lite"/>
    </source>
</evidence>
<dbReference type="RefSeq" id="XP_007411752.1">
    <property type="nucleotide sequence ID" value="XM_007411690.1"/>
</dbReference>
<feature type="compositionally biased region" description="Polar residues" evidence="1">
    <location>
        <begin position="20"/>
        <end position="35"/>
    </location>
</feature>
<protein>
    <submittedName>
        <fullName evidence="2">Uncharacterized protein</fullName>
    </submittedName>
</protein>
<reference evidence="3" key="1">
    <citation type="journal article" date="2011" name="Proc. Natl. Acad. Sci. U.S.A.">
        <title>Obligate biotrophy features unraveled by the genomic analysis of rust fungi.</title>
        <authorList>
            <person name="Duplessis S."/>
            <person name="Cuomo C.A."/>
            <person name="Lin Y.-C."/>
            <person name="Aerts A."/>
            <person name="Tisserant E."/>
            <person name="Veneault-Fourrey C."/>
            <person name="Joly D.L."/>
            <person name="Hacquard S."/>
            <person name="Amselem J."/>
            <person name="Cantarel B.L."/>
            <person name="Chiu R."/>
            <person name="Coutinho P.M."/>
            <person name="Feau N."/>
            <person name="Field M."/>
            <person name="Frey P."/>
            <person name="Gelhaye E."/>
            <person name="Goldberg J."/>
            <person name="Grabherr M.G."/>
            <person name="Kodira C.D."/>
            <person name="Kohler A."/>
            <person name="Kuees U."/>
            <person name="Lindquist E.A."/>
            <person name="Lucas S.M."/>
            <person name="Mago R."/>
            <person name="Mauceli E."/>
            <person name="Morin E."/>
            <person name="Murat C."/>
            <person name="Pangilinan J.L."/>
            <person name="Park R."/>
            <person name="Pearson M."/>
            <person name="Quesneville H."/>
            <person name="Rouhier N."/>
            <person name="Sakthikumar S."/>
            <person name="Salamov A.A."/>
            <person name="Schmutz J."/>
            <person name="Selles B."/>
            <person name="Shapiro H."/>
            <person name="Tanguay P."/>
            <person name="Tuskan G.A."/>
            <person name="Henrissat B."/>
            <person name="Van de Peer Y."/>
            <person name="Rouze P."/>
            <person name="Ellis J.G."/>
            <person name="Dodds P.N."/>
            <person name="Schein J.E."/>
            <person name="Zhong S."/>
            <person name="Hamelin R.C."/>
            <person name="Grigoriev I.V."/>
            <person name="Szabo L.J."/>
            <person name="Martin F."/>
        </authorList>
    </citation>
    <scope>NUCLEOTIDE SEQUENCE [LARGE SCALE GENOMIC DNA]</scope>
    <source>
        <strain evidence="3">98AG31 / pathotype 3-4-7</strain>
    </source>
</reference>
<dbReference type="Proteomes" id="UP000001072">
    <property type="component" value="Unassembled WGS sequence"/>
</dbReference>
<proteinExistence type="predicted"/>
<gene>
    <name evidence="2" type="ORF">MELLADRAFT_107991</name>
</gene>
<sequence>MSLPTPNSFTQPCPRRGAPPQTSSSATRLNKNLNSIKKAPTMLPSRRKFPSRQFKTINITKTSAQPGLTATSKHTYRPSRKRQIVLLASTSMIPTPIPPGSRFPSVQRANKLYSKASLINAESETSPTTLA</sequence>
<feature type="region of interest" description="Disordered" evidence="1">
    <location>
        <begin position="1"/>
        <end position="49"/>
    </location>
</feature>
<dbReference type="AlphaFoldDB" id="F4RRL7"/>
<organism evidence="3">
    <name type="scientific">Melampsora larici-populina (strain 98AG31 / pathotype 3-4-7)</name>
    <name type="common">Poplar leaf rust fungus</name>
    <dbReference type="NCBI Taxonomy" id="747676"/>
    <lineage>
        <taxon>Eukaryota</taxon>
        <taxon>Fungi</taxon>
        <taxon>Dikarya</taxon>
        <taxon>Basidiomycota</taxon>
        <taxon>Pucciniomycotina</taxon>
        <taxon>Pucciniomycetes</taxon>
        <taxon>Pucciniales</taxon>
        <taxon>Melampsoraceae</taxon>
        <taxon>Melampsora</taxon>
    </lineage>
</organism>